<name>A0A7X9IM18_9DELT</name>
<gene>
    <name evidence="1" type="ORF">GYA55_10445</name>
</gene>
<proteinExistence type="predicted"/>
<dbReference type="Proteomes" id="UP000524246">
    <property type="component" value="Unassembled WGS sequence"/>
</dbReference>
<reference evidence="1 2" key="1">
    <citation type="journal article" date="2020" name="Biotechnol. Biofuels">
        <title>New insights from the biogas microbiome by comprehensive genome-resolved metagenomics of nearly 1600 species originating from multiple anaerobic digesters.</title>
        <authorList>
            <person name="Campanaro S."/>
            <person name="Treu L."/>
            <person name="Rodriguez-R L.M."/>
            <person name="Kovalovszki A."/>
            <person name="Ziels R.M."/>
            <person name="Maus I."/>
            <person name="Zhu X."/>
            <person name="Kougias P.G."/>
            <person name="Basile A."/>
            <person name="Luo G."/>
            <person name="Schluter A."/>
            <person name="Konstantinidis K.T."/>
            <person name="Angelidaki I."/>
        </authorList>
    </citation>
    <scope>NUCLEOTIDE SEQUENCE [LARGE SCALE GENOMIC DNA]</scope>
    <source>
        <strain evidence="1">AS27yjCOA_65</strain>
    </source>
</reference>
<organism evidence="1 2">
    <name type="scientific">SAR324 cluster bacterium</name>
    <dbReference type="NCBI Taxonomy" id="2024889"/>
    <lineage>
        <taxon>Bacteria</taxon>
        <taxon>Deltaproteobacteria</taxon>
        <taxon>SAR324 cluster</taxon>
    </lineage>
</organism>
<dbReference type="EMBL" id="JAAZON010000473">
    <property type="protein sequence ID" value="NMC63570.1"/>
    <property type="molecule type" value="Genomic_DNA"/>
</dbReference>
<sequence>MVLRKSTKNTPVNIRVLFPDIEIHEALRLKQEIKEAEFSKETLDLELEPETKK</sequence>
<evidence type="ECO:0000313" key="1">
    <source>
        <dbReference type="EMBL" id="NMC63570.1"/>
    </source>
</evidence>
<accession>A0A7X9IM18</accession>
<dbReference type="AlphaFoldDB" id="A0A7X9IM18"/>
<comment type="caution">
    <text evidence="1">The sequence shown here is derived from an EMBL/GenBank/DDBJ whole genome shotgun (WGS) entry which is preliminary data.</text>
</comment>
<protein>
    <submittedName>
        <fullName evidence="1">Uncharacterized protein</fullName>
    </submittedName>
</protein>
<evidence type="ECO:0000313" key="2">
    <source>
        <dbReference type="Proteomes" id="UP000524246"/>
    </source>
</evidence>